<keyword evidence="3" id="KW-1185">Reference proteome</keyword>
<dbReference type="EMBL" id="JACGWL010000007">
    <property type="protein sequence ID" value="KAK4397861.1"/>
    <property type="molecule type" value="Genomic_DNA"/>
</dbReference>
<dbReference type="PANTHER" id="PTHR33710">
    <property type="entry name" value="BNAC02G09200D PROTEIN"/>
    <property type="match status" value="1"/>
</dbReference>
<feature type="region of interest" description="Disordered" evidence="1">
    <location>
        <begin position="1"/>
        <end position="21"/>
    </location>
</feature>
<proteinExistence type="predicted"/>
<name>A0AAE1WR02_9LAMI</name>
<dbReference type="Proteomes" id="UP001289374">
    <property type="component" value="Unassembled WGS sequence"/>
</dbReference>
<reference evidence="2" key="2">
    <citation type="journal article" date="2024" name="Plant">
        <title>Genomic evolution and insights into agronomic trait innovations of Sesamum species.</title>
        <authorList>
            <person name="Miao H."/>
            <person name="Wang L."/>
            <person name="Qu L."/>
            <person name="Liu H."/>
            <person name="Sun Y."/>
            <person name="Le M."/>
            <person name="Wang Q."/>
            <person name="Wei S."/>
            <person name="Zheng Y."/>
            <person name="Lin W."/>
            <person name="Duan Y."/>
            <person name="Cao H."/>
            <person name="Xiong S."/>
            <person name="Wang X."/>
            <person name="Wei L."/>
            <person name="Li C."/>
            <person name="Ma Q."/>
            <person name="Ju M."/>
            <person name="Zhao R."/>
            <person name="Li G."/>
            <person name="Mu C."/>
            <person name="Tian Q."/>
            <person name="Mei H."/>
            <person name="Zhang T."/>
            <person name="Gao T."/>
            <person name="Zhang H."/>
        </authorList>
    </citation>
    <scope>NUCLEOTIDE SEQUENCE</scope>
    <source>
        <strain evidence="2">K16</strain>
    </source>
</reference>
<dbReference type="SUPFAM" id="SSF56219">
    <property type="entry name" value="DNase I-like"/>
    <property type="match status" value="1"/>
</dbReference>
<reference evidence="2" key="1">
    <citation type="submission" date="2020-06" db="EMBL/GenBank/DDBJ databases">
        <authorList>
            <person name="Li T."/>
            <person name="Hu X."/>
            <person name="Zhang T."/>
            <person name="Song X."/>
            <person name="Zhang H."/>
            <person name="Dai N."/>
            <person name="Sheng W."/>
            <person name="Hou X."/>
            <person name="Wei L."/>
        </authorList>
    </citation>
    <scope>NUCLEOTIDE SEQUENCE</scope>
    <source>
        <strain evidence="2">K16</strain>
        <tissue evidence="2">Leaf</tissue>
    </source>
</reference>
<comment type="caution">
    <text evidence="2">The sequence shown here is derived from an EMBL/GenBank/DDBJ whole genome shotgun (WGS) entry which is preliminary data.</text>
</comment>
<evidence type="ECO:0000313" key="3">
    <source>
        <dbReference type="Proteomes" id="UP001289374"/>
    </source>
</evidence>
<evidence type="ECO:0000256" key="1">
    <source>
        <dbReference type="SAM" id="MobiDB-lite"/>
    </source>
</evidence>
<protein>
    <submittedName>
        <fullName evidence="2">Uncharacterized protein</fullName>
    </submittedName>
</protein>
<gene>
    <name evidence="2" type="ORF">Sango_1261600</name>
</gene>
<evidence type="ECO:0000313" key="2">
    <source>
        <dbReference type="EMBL" id="KAK4397861.1"/>
    </source>
</evidence>
<sequence length="175" mass="19954">MLLTADDGEEPLGDFNETLDQSKKLGGPQHPFWEIRNFRKALADSGLTHIGCSGTPYTWSNRHIFPNTVMEHLDRAYANLGWCLTALVLGGFKRHGCSPNKCEKIVADSWIMCSGHRRDMGLADHLEMCKQELKCWSRTALRIGKQRRDFLKGKLKRLLSGRITQESNEEIVKIR</sequence>
<dbReference type="InterPro" id="IPR036691">
    <property type="entry name" value="Endo/exonu/phosph_ase_sf"/>
</dbReference>
<feature type="compositionally biased region" description="Acidic residues" evidence="1">
    <location>
        <begin position="1"/>
        <end position="12"/>
    </location>
</feature>
<dbReference type="AlphaFoldDB" id="A0AAE1WR02"/>
<organism evidence="2 3">
    <name type="scientific">Sesamum angolense</name>
    <dbReference type="NCBI Taxonomy" id="2727404"/>
    <lineage>
        <taxon>Eukaryota</taxon>
        <taxon>Viridiplantae</taxon>
        <taxon>Streptophyta</taxon>
        <taxon>Embryophyta</taxon>
        <taxon>Tracheophyta</taxon>
        <taxon>Spermatophyta</taxon>
        <taxon>Magnoliopsida</taxon>
        <taxon>eudicotyledons</taxon>
        <taxon>Gunneridae</taxon>
        <taxon>Pentapetalae</taxon>
        <taxon>asterids</taxon>
        <taxon>lamiids</taxon>
        <taxon>Lamiales</taxon>
        <taxon>Pedaliaceae</taxon>
        <taxon>Sesamum</taxon>
    </lineage>
</organism>
<dbReference type="PANTHER" id="PTHR33710:SF71">
    <property type="entry name" value="ENDONUCLEASE_EXONUCLEASE_PHOSPHATASE DOMAIN-CONTAINING PROTEIN"/>
    <property type="match status" value="1"/>
</dbReference>
<accession>A0AAE1WR02</accession>